<dbReference type="Pfam" id="PF12804">
    <property type="entry name" value="NTP_transf_3"/>
    <property type="match status" value="1"/>
</dbReference>
<dbReference type="InterPro" id="IPR029044">
    <property type="entry name" value="Nucleotide-diphossugar_trans"/>
</dbReference>
<dbReference type="PANTHER" id="PTHR43584:SF5">
    <property type="entry name" value="PROTEIN LICC"/>
    <property type="match status" value="1"/>
</dbReference>
<evidence type="ECO:0000313" key="4">
    <source>
        <dbReference type="EMBL" id="MST68438.1"/>
    </source>
</evidence>
<dbReference type="Gene3D" id="3.90.550.10">
    <property type="entry name" value="Spore Coat Polysaccharide Biosynthesis Protein SpsA, Chain A"/>
    <property type="match status" value="1"/>
</dbReference>
<dbReference type="CDD" id="cd02523">
    <property type="entry name" value="PC_cytidylyltransferase"/>
    <property type="match status" value="1"/>
</dbReference>
<dbReference type="EMBL" id="VUNB01000002">
    <property type="protein sequence ID" value="MST68438.1"/>
    <property type="molecule type" value="Genomic_DNA"/>
</dbReference>
<dbReference type="RefSeq" id="WP_154571915.1">
    <property type="nucleotide sequence ID" value="NZ_VUNB01000002.1"/>
</dbReference>
<evidence type="ECO:0000259" key="3">
    <source>
        <dbReference type="Pfam" id="PF12804"/>
    </source>
</evidence>
<dbReference type="InterPro" id="IPR050065">
    <property type="entry name" value="GlmU-like"/>
</dbReference>
<dbReference type="GO" id="GO:0016779">
    <property type="term" value="F:nucleotidyltransferase activity"/>
    <property type="evidence" value="ECO:0007669"/>
    <property type="project" value="UniProtKB-KW"/>
</dbReference>
<keyword evidence="1 4" id="KW-0808">Transferase</keyword>
<reference evidence="4" key="1">
    <citation type="submission" date="2019-09" db="EMBL/GenBank/DDBJ databases">
        <title>In-depth cultivation of the pig gut microbiome towards novel bacterial diversity and tailored functional studies.</title>
        <authorList>
            <person name="Wylensek D."/>
            <person name="Hitch T.C.A."/>
            <person name="Clavel T."/>
        </authorList>
    </citation>
    <scope>NUCLEOTIDE SEQUENCE</scope>
    <source>
        <strain evidence="4">RF-744-FAT-WT-3</strain>
    </source>
</reference>
<gene>
    <name evidence="4" type="ORF">FYJ66_02370</name>
</gene>
<proteinExistence type="predicted"/>
<evidence type="ECO:0000256" key="2">
    <source>
        <dbReference type="ARBA" id="ARBA00022695"/>
    </source>
</evidence>
<dbReference type="InterPro" id="IPR025877">
    <property type="entry name" value="MobA-like_NTP_Trfase"/>
</dbReference>
<evidence type="ECO:0000256" key="1">
    <source>
        <dbReference type="ARBA" id="ARBA00022679"/>
    </source>
</evidence>
<protein>
    <submittedName>
        <fullName evidence="4">NTP transferase domain-containing protein</fullName>
    </submittedName>
</protein>
<dbReference type="AlphaFoldDB" id="A0A6A8M7A1"/>
<accession>A0A6A8M7A1</accession>
<dbReference type="PANTHER" id="PTHR43584">
    <property type="entry name" value="NUCLEOTIDYL TRANSFERASE"/>
    <property type="match status" value="1"/>
</dbReference>
<feature type="domain" description="MobA-like NTP transferase" evidence="3">
    <location>
        <begin position="6"/>
        <end position="103"/>
    </location>
</feature>
<organism evidence="4">
    <name type="scientific">Baileyella intestinalis</name>
    <dbReference type="NCBI Taxonomy" id="2606709"/>
    <lineage>
        <taxon>Bacteria</taxon>
        <taxon>Bacillati</taxon>
        <taxon>Bacillota</taxon>
        <taxon>Clostridia</taxon>
        <taxon>Peptostreptococcales</taxon>
        <taxon>Anaerovoracaceae</taxon>
        <taxon>Baileyella</taxon>
    </lineage>
</organism>
<dbReference type="SUPFAM" id="SSF53448">
    <property type="entry name" value="Nucleotide-diphospho-sugar transferases"/>
    <property type="match status" value="1"/>
</dbReference>
<keyword evidence="2" id="KW-0548">Nucleotidyltransferase</keyword>
<sequence length="294" mass="33439">MGGINAVIMAAGASSRFAPLSYERPKGLITVRGEVLIERQIKQLIEAGISDIFVVTGYKAGAFEYLGDKFGVKLIENREYRERNNNSSIMAAEAVIGDTYVCSADNYFSQNPFLEKPGTAFYSAVYSHGPTDEWCIDTDENGYITGVTVGGENAWYMLGHTFWDREFSRAFISILNNEYDKPETADKLWETIFLEHLDQLRMKIQKYPDHSIFEFDTLDELRLFDKSYIKDTHSEILKKLAIELDCSEEKMNNFRCIKGGDAEAIGFSFRCGTEMYRFFYKNGNLEKVGETAAN</sequence>
<comment type="caution">
    <text evidence="4">The sequence shown here is derived from an EMBL/GenBank/DDBJ whole genome shotgun (WGS) entry which is preliminary data.</text>
</comment>
<name>A0A6A8M7A1_9FIRM</name>